<feature type="region of interest" description="Disordered" evidence="1">
    <location>
        <begin position="1"/>
        <end position="87"/>
    </location>
</feature>
<dbReference type="InterPro" id="IPR018824">
    <property type="entry name" value="Conidiation-specific_6"/>
</dbReference>
<comment type="caution">
    <text evidence="2">The sequence shown here is derived from an EMBL/GenBank/DDBJ whole genome shotgun (WGS) entry which is preliminary data.</text>
</comment>
<sequence>MPFFGTSTSTSRREHRSWFRPSRERKAGGYKAALANPNTTHQGRRHAKHELHSMGKSAHVPFMTKVRRTLGLRNSRTNYSRSERARY</sequence>
<dbReference type="Pfam" id="PF10346">
    <property type="entry name" value="Con-6"/>
    <property type="match status" value="1"/>
</dbReference>
<evidence type="ECO:0000313" key="3">
    <source>
        <dbReference type="Proteomes" id="UP001215280"/>
    </source>
</evidence>
<name>A0AAD7J2F9_9AGAR</name>
<proteinExistence type="predicted"/>
<dbReference type="Proteomes" id="UP001215280">
    <property type="component" value="Unassembled WGS sequence"/>
</dbReference>
<organism evidence="2 3">
    <name type="scientific">Mycena maculata</name>
    <dbReference type="NCBI Taxonomy" id="230809"/>
    <lineage>
        <taxon>Eukaryota</taxon>
        <taxon>Fungi</taxon>
        <taxon>Dikarya</taxon>
        <taxon>Basidiomycota</taxon>
        <taxon>Agaricomycotina</taxon>
        <taxon>Agaricomycetes</taxon>
        <taxon>Agaricomycetidae</taxon>
        <taxon>Agaricales</taxon>
        <taxon>Marasmiineae</taxon>
        <taxon>Mycenaceae</taxon>
        <taxon>Mycena</taxon>
    </lineage>
</organism>
<evidence type="ECO:0000256" key="1">
    <source>
        <dbReference type="SAM" id="MobiDB-lite"/>
    </source>
</evidence>
<reference evidence="2" key="1">
    <citation type="submission" date="2023-03" db="EMBL/GenBank/DDBJ databases">
        <title>Massive genome expansion in bonnet fungi (Mycena s.s.) driven by repeated elements and novel gene families across ecological guilds.</title>
        <authorList>
            <consortium name="Lawrence Berkeley National Laboratory"/>
            <person name="Harder C.B."/>
            <person name="Miyauchi S."/>
            <person name="Viragh M."/>
            <person name="Kuo A."/>
            <person name="Thoen E."/>
            <person name="Andreopoulos B."/>
            <person name="Lu D."/>
            <person name="Skrede I."/>
            <person name="Drula E."/>
            <person name="Henrissat B."/>
            <person name="Morin E."/>
            <person name="Kohler A."/>
            <person name="Barry K."/>
            <person name="LaButti K."/>
            <person name="Morin E."/>
            <person name="Salamov A."/>
            <person name="Lipzen A."/>
            <person name="Mereny Z."/>
            <person name="Hegedus B."/>
            <person name="Baldrian P."/>
            <person name="Stursova M."/>
            <person name="Weitz H."/>
            <person name="Taylor A."/>
            <person name="Grigoriev I.V."/>
            <person name="Nagy L.G."/>
            <person name="Martin F."/>
            <person name="Kauserud H."/>
        </authorList>
    </citation>
    <scope>NUCLEOTIDE SEQUENCE</scope>
    <source>
        <strain evidence="2">CBHHK188m</strain>
    </source>
</reference>
<keyword evidence="3" id="KW-1185">Reference proteome</keyword>
<dbReference type="AlphaFoldDB" id="A0AAD7J2F9"/>
<feature type="compositionally biased region" description="Low complexity" evidence="1">
    <location>
        <begin position="1"/>
        <end position="10"/>
    </location>
</feature>
<protein>
    <submittedName>
        <fullName evidence="2">Uncharacterized protein</fullName>
    </submittedName>
</protein>
<evidence type="ECO:0000313" key="2">
    <source>
        <dbReference type="EMBL" id="KAJ7755681.1"/>
    </source>
</evidence>
<dbReference type="EMBL" id="JARJLG010000063">
    <property type="protein sequence ID" value="KAJ7755681.1"/>
    <property type="molecule type" value="Genomic_DNA"/>
</dbReference>
<accession>A0AAD7J2F9</accession>
<gene>
    <name evidence="2" type="ORF">DFH07DRAFT_821380</name>
</gene>